<keyword evidence="2" id="KW-1185">Reference proteome</keyword>
<protein>
    <recommendedName>
        <fullName evidence="3">Lipoprotein</fullName>
    </recommendedName>
</protein>
<accession>A0ABN3KFM0</accession>
<name>A0ABN3KFM0_9ACTN</name>
<evidence type="ECO:0000313" key="2">
    <source>
        <dbReference type="Proteomes" id="UP001501231"/>
    </source>
</evidence>
<sequence>MRRPLLWATLPLLAAVLTGCSGEDTPSKAEDTRSKSAAPGQAVITWLGKVCAADADLQVQRHASRIAALSMVPRRPSRDQIVHFAKVSHKDLQETLEMFEKTGPSPVAGGDQAVAAYINALKPAVAKLEKTKEDVPSPAVVANTIQSAVPKDNGMQQLFAQNPALNQVYKTSPQCKGADLIPESPSPGPT</sequence>
<evidence type="ECO:0000313" key="1">
    <source>
        <dbReference type="EMBL" id="GAA2458064.1"/>
    </source>
</evidence>
<dbReference type="RefSeq" id="WP_344598276.1">
    <property type="nucleotide sequence ID" value="NZ_BAAARW010000048.1"/>
</dbReference>
<dbReference type="PROSITE" id="PS51257">
    <property type="entry name" value="PROKAR_LIPOPROTEIN"/>
    <property type="match status" value="1"/>
</dbReference>
<dbReference type="Proteomes" id="UP001501231">
    <property type="component" value="Unassembled WGS sequence"/>
</dbReference>
<dbReference type="EMBL" id="BAAARW010000048">
    <property type="protein sequence ID" value="GAA2458064.1"/>
    <property type="molecule type" value="Genomic_DNA"/>
</dbReference>
<organism evidence="1 2">
    <name type="scientific">Actinomadura vinacea</name>
    <dbReference type="NCBI Taxonomy" id="115336"/>
    <lineage>
        <taxon>Bacteria</taxon>
        <taxon>Bacillati</taxon>
        <taxon>Actinomycetota</taxon>
        <taxon>Actinomycetes</taxon>
        <taxon>Streptosporangiales</taxon>
        <taxon>Thermomonosporaceae</taxon>
        <taxon>Actinomadura</taxon>
    </lineage>
</organism>
<evidence type="ECO:0008006" key="3">
    <source>
        <dbReference type="Google" id="ProtNLM"/>
    </source>
</evidence>
<gene>
    <name evidence="1" type="ORF">GCM10010191_92320</name>
</gene>
<proteinExistence type="predicted"/>
<comment type="caution">
    <text evidence="1">The sequence shown here is derived from an EMBL/GenBank/DDBJ whole genome shotgun (WGS) entry which is preliminary data.</text>
</comment>
<reference evidence="1 2" key="1">
    <citation type="journal article" date="2019" name="Int. J. Syst. Evol. Microbiol.">
        <title>The Global Catalogue of Microorganisms (GCM) 10K type strain sequencing project: providing services to taxonomists for standard genome sequencing and annotation.</title>
        <authorList>
            <consortium name="The Broad Institute Genomics Platform"/>
            <consortium name="The Broad Institute Genome Sequencing Center for Infectious Disease"/>
            <person name="Wu L."/>
            <person name="Ma J."/>
        </authorList>
    </citation>
    <scope>NUCLEOTIDE SEQUENCE [LARGE SCALE GENOMIC DNA]</scope>
    <source>
        <strain evidence="1 2">JCM 3325</strain>
    </source>
</reference>